<proteinExistence type="predicted"/>
<dbReference type="AlphaFoldDB" id="A0A6J7Q985"/>
<organism evidence="1">
    <name type="scientific">freshwater metagenome</name>
    <dbReference type="NCBI Taxonomy" id="449393"/>
    <lineage>
        <taxon>unclassified sequences</taxon>
        <taxon>metagenomes</taxon>
        <taxon>ecological metagenomes</taxon>
    </lineage>
</organism>
<gene>
    <name evidence="1" type="ORF">UFOPK4061_01030</name>
</gene>
<reference evidence="1" key="1">
    <citation type="submission" date="2020-05" db="EMBL/GenBank/DDBJ databases">
        <authorList>
            <person name="Chiriac C."/>
            <person name="Salcher M."/>
            <person name="Ghai R."/>
            <person name="Kavagutti S V."/>
        </authorList>
    </citation>
    <scope>NUCLEOTIDE SEQUENCE</scope>
</reference>
<name>A0A6J7Q985_9ZZZZ</name>
<accession>A0A6J7Q985</accession>
<evidence type="ECO:0000313" key="1">
    <source>
        <dbReference type="EMBL" id="CAB5014330.1"/>
    </source>
</evidence>
<dbReference type="EMBL" id="CAFBPD010000179">
    <property type="protein sequence ID" value="CAB5014330.1"/>
    <property type="molecule type" value="Genomic_DNA"/>
</dbReference>
<sequence>MARKMAVWRCGKARMSQFPEPRMRKMRTMPDAAFANALIGPSTVHRSTTAVRTKIAETRPGLNR</sequence>
<protein>
    <submittedName>
        <fullName evidence="1">Unannotated protein</fullName>
    </submittedName>
</protein>